<comment type="caution">
    <text evidence="3">The sequence shown here is derived from an EMBL/GenBank/DDBJ whole genome shotgun (WGS) entry which is preliminary data.</text>
</comment>
<feature type="compositionally biased region" description="Polar residues" evidence="1">
    <location>
        <begin position="295"/>
        <end position="311"/>
    </location>
</feature>
<feature type="region of interest" description="Disordered" evidence="1">
    <location>
        <begin position="513"/>
        <end position="534"/>
    </location>
</feature>
<protein>
    <recommendedName>
        <fullName evidence="2">DUF4326 domain-containing protein</fullName>
    </recommendedName>
</protein>
<gene>
    <name evidence="3" type="ORF">PCOR1329_LOCUS2621</name>
</gene>
<evidence type="ECO:0000259" key="2">
    <source>
        <dbReference type="Pfam" id="PF14216"/>
    </source>
</evidence>
<keyword evidence="4" id="KW-1185">Reference proteome</keyword>
<evidence type="ECO:0000256" key="1">
    <source>
        <dbReference type="SAM" id="MobiDB-lite"/>
    </source>
</evidence>
<dbReference type="InterPro" id="IPR025475">
    <property type="entry name" value="DUF4326"/>
</dbReference>
<evidence type="ECO:0000313" key="3">
    <source>
        <dbReference type="EMBL" id="CAK0791829.1"/>
    </source>
</evidence>
<organism evidence="3 4">
    <name type="scientific">Prorocentrum cordatum</name>
    <dbReference type="NCBI Taxonomy" id="2364126"/>
    <lineage>
        <taxon>Eukaryota</taxon>
        <taxon>Sar</taxon>
        <taxon>Alveolata</taxon>
        <taxon>Dinophyceae</taxon>
        <taxon>Prorocentrales</taxon>
        <taxon>Prorocentraceae</taxon>
        <taxon>Prorocentrum</taxon>
    </lineage>
</organism>
<feature type="domain" description="DUF4326" evidence="2">
    <location>
        <begin position="548"/>
        <end position="627"/>
    </location>
</feature>
<evidence type="ECO:0000313" key="4">
    <source>
        <dbReference type="Proteomes" id="UP001189429"/>
    </source>
</evidence>
<feature type="region of interest" description="Disordered" evidence="1">
    <location>
        <begin position="456"/>
        <end position="486"/>
    </location>
</feature>
<dbReference type="Pfam" id="PF14216">
    <property type="entry name" value="DUF4326"/>
    <property type="match status" value="1"/>
</dbReference>
<feature type="region of interest" description="Disordered" evidence="1">
    <location>
        <begin position="407"/>
        <end position="431"/>
    </location>
</feature>
<proteinExistence type="predicted"/>
<accession>A0ABN9PFX2</accession>
<feature type="compositionally biased region" description="Low complexity" evidence="1">
    <location>
        <begin position="409"/>
        <end position="419"/>
    </location>
</feature>
<feature type="region of interest" description="Disordered" evidence="1">
    <location>
        <begin position="295"/>
        <end position="354"/>
    </location>
</feature>
<dbReference type="Proteomes" id="UP001189429">
    <property type="component" value="Unassembled WGS sequence"/>
</dbReference>
<dbReference type="EMBL" id="CAUYUJ010000669">
    <property type="protein sequence ID" value="CAK0791829.1"/>
    <property type="molecule type" value="Genomic_DNA"/>
</dbReference>
<reference evidence="3" key="1">
    <citation type="submission" date="2023-10" db="EMBL/GenBank/DDBJ databases">
        <authorList>
            <person name="Chen Y."/>
            <person name="Shah S."/>
            <person name="Dougan E. K."/>
            <person name="Thang M."/>
            <person name="Chan C."/>
        </authorList>
    </citation>
    <scope>NUCLEOTIDE SEQUENCE [LARGE SCALE GENOMIC DNA]</scope>
</reference>
<sequence>MAVVLAAPPDEGEIDALVAKLEADLAHLLEDCQVPKIAQTKVAKVGMISTKLFARTAGDLPGARTFIAHLGLDASASIPNAEAAAAMVNAWEASKIRHRELEERDIPATQMVDALLEQVEEGELVAEKLSAALSRAQTSGEVWDNLKFQPDGTLRVARGRAIGTMPTDSEDLRGKYQLIARAWELVLLKVKAPDNSFTYRPSRAILLEFEFQVRKWICSEVNAGTCTLPQALRAAQKDEALLQKHFSDPVSVAAGAAAAVAATAAAAAAASAQRAADRSRSAAARAPAQGVVNQAAQSWSISPPVAQSWSNMGGGRGRHNPGGGPPGPGGPGGGHGGRGRAASRGPPGGWKAGCNNRTADGRLKCFKFNRPSGCPGGCGAVHVCFVCSGAHGMHECPRKPKPLVPGAPPAAAAGGRAPPWRGPPTGGPATAASGVKLEAASAGSHLFADLRPQAELEAPGQPLPPLPRLGCERRRGNGHSPPAAAPLVAPTVPAAAPAAPARRVSLAVEAATPSVTSGTPAGGGPRCGRPSSDGLPQMPIRCHVSKIDWKADASAIYCGRSHARLGLPPSPYANHVGRGLPNAEAAEAFRSWLDRQPDLKATLFEDLADRKLACHCAKHAACRVDVLRDEWRRQQICLYPDLGPPSDSEVRRLAGARRAAVAARKAAVADAAPLIHDHVALQVRSKRGWAQLCDGGGICSQGARMPEDRKKPPKIAEELHRIAARALGEVTKQKGADLASLLSALLDKRGESVFGAELVEPVRASWVAALRALGYPARSDCSRRKQPIDTPLLQAVLRALGDPDADGMGAYIEGAPIGAGVELPRTPEVFAEKTRRALPGQAQAPPGQGPADEEVVRANYPSTEDRVDKIERMLGEAVDQGRAIKMSLADARRKFVSGLTVASLGVQVKEARGSEAGPPSLRLLFDGTHGVQINERIKVRDAIELPKPRGINRVLRAARDSGLPGFLVTVDVKEARELVLVREEDWPLLGCRAKENGWVHLRTVGAFGISSVAYWRQQRTGWKKVHGGFTCNWVGLELQVTKVVSIRELEETFGRMVFVYGALEGTCVRLPVFVSSILRWLLENLERRRSVSVLSMPFRPKASFRVDAKARGDLIVIGGWEPGVDSDGRISAKVARWFSLRVTANDAPWAFDKGLPFKAIAALELLASTVALMVFCTHAVFPLDVHLESGYFADSQVVELSVGRLMSSKYPLYIVLVFYAFEPGRRVQVSFADLDFKVLGPTVAEARGFYNDVSQLRSLRAPAAYERARPVASRKRLRDREPW</sequence>
<name>A0ABN9PFX2_9DINO</name>